<feature type="transmembrane region" description="Helical" evidence="7">
    <location>
        <begin position="92"/>
        <end position="113"/>
    </location>
</feature>
<comment type="caution">
    <text evidence="9">The sequence shown here is derived from an EMBL/GenBank/DDBJ whole genome shotgun (WGS) entry which is preliminary data.</text>
</comment>
<evidence type="ECO:0000256" key="2">
    <source>
        <dbReference type="ARBA" id="ARBA00009298"/>
    </source>
</evidence>
<dbReference type="PANTHER" id="PTHR33778:SF4">
    <property type="entry name" value="PROTEIN SAPB"/>
    <property type="match status" value="1"/>
</dbReference>
<evidence type="ECO:0000313" key="9">
    <source>
        <dbReference type="EMBL" id="HIV74222.1"/>
    </source>
</evidence>
<evidence type="ECO:0000256" key="7">
    <source>
        <dbReference type="SAM" id="Phobius"/>
    </source>
</evidence>
<dbReference type="GO" id="GO:0005886">
    <property type="term" value="C:plasma membrane"/>
    <property type="evidence" value="ECO:0007669"/>
    <property type="project" value="UniProtKB-SubCell"/>
</dbReference>
<comment type="similarity">
    <text evidence="2">Belongs to the MgtC/SapB family.</text>
</comment>
<protein>
    <submittedName>
        <fullName evidence="9">MgtC/SapB family protein</fullName>
    </submittedName>
</protein>
<dbReference type="EMBL" id="DXHX01000056">
    <property type="protein sequence ID" value="HIV74222.1"/>
    <property type="molecule type" value="Genomic_DNA"/>
</dbReference>
<reference evidence="9" key="2">
    <citation type="submission" date="2021-04" db="EMBL/GenBank/DDBJ databases">
        <authorList>
            <person name="Gilroy R."/>
        </authorList>
    </citation>
    <scope>NUCLEOTIDE SEQUENCE</scope>
    <source>
        <strain evidence="9">CHK169-2315</strain>
    </source>
</reference>
<feature type="domain" description="MgtC/SapB/SrpB/YhiD N-terminal" evidence="8">
    <location>
        <begin position="8"/>
        <end position="136"/>
    </location>
</feature>
<feature type="transmembrane region" description="Helical" evidence="7">
    <location>
        <begin position="66"/>
        <end position="85"/>
    </location>
</feature>
<name>A0A9D1PLM1_9BACI</name>
<dbReference type="PRINTS" id="PR01837">
    <property type="entry name" value="MGTCSAPBPROT"/>
</dbReference>
<evidence type="ECO:0000313" key="10">
    <source>
        <dbReference type="Proteomes" id="UP000823937"/>
    </source>
</evidence>
<dbReference type="PANTHER" id="PTHR33778">
    <property type="entry name" value="PROTEIN MGTC"/>
    <property type="match status" value="1"/>
</dbReference>
<dbReference type="Pfam" id="PF02308">
    <property type="entry name" value="MgtC"/>
    <property type="match status" value="1"/>
</dbReference>
<evidence type="ECO:0000256" key="5">
    <source>
        <dbReference type="ARBA" id="ARBA00022989"/>
    </source>
</evidence>
<dbReference type="InterPro" id="IPR049177">
    <property type="entry name" value="MgtC_SapB_SrpB_YhiD_N"/>
</dbReference>
<feature type="transmembrane region" description="Helical" evidence="7">
    <location>
        <begin position="119"/>
        <end position="137"/>
    </location>
</feature>
<accession>A0A9D1PLM1</accession>
<evidence type="ECO:0000256" key="6">
    <source>
        <dbReference type="ARBA" id="ARBA00023136"/>
    </source>
</evidence>
<dbReference type="InterPro" id="IPR003416">
    <property type="entry name" value="MgtC/SapB/SrpB/YhiD_fam"/>
</dbReference>
<reference evidence="9" key="1">
    <citation type="journal article" date="2021" name="PeerJ">
        <title>Extensive microbial diversity within the chicken gut microbiome revealed by metagenomics and culture.</title>
        <authorList>
            <person name="Gilroy R."/>
            <person name="Ravi A."/>
            <person name="Getino M."/>
            <person name="Pursley I."/>
            <person name="Horton D.L."/>
            <person name="Alikhan N.F."/>
            <person name="Baker D."/>
            <person name="Gharbi K."/>
            <person name="Hall N."/>
            <person name="Watson M."/>
            <person name="Adriaenssens E.M."/>
            <person name="Foster-Nyarko E."/>
            <person name="Jarju S."/>
            <person name="Secka A."/>
            <person name="Antonio M."/>
            <person name="Oren A."/>
            <person name="Chaudhuri R.R."/>
            <person name="La Ragione R."/>
            <person name="Hildebrand F."/>
            <person name="Pallen M.J."/>
        </authorList>
    </citation>
    <scope>NUCLEOTIDE SEQUENCE</scope>
    <source>
        <strain evidence="9">CHK169-2315</strain>
    </source>
</reference>
<organism evidence="9 10">
    <name type="scientific">Candidatus Pseudogracilibacillus intestinigallinarum</name>
    <dbReference type="NCBI Taxonomy" id="2838742"/>
    <lineage>
        <taxon>Bacteria</taxon>
        <taxon>Bacillati</taxon>
        <taxon>Bacillota</taxon>
        <taxon>Bacilli</taxon>
        <taxon>Bacillales</taxon>
        <taxon>Bacillaceae</taxon>
        <taxon>Pseudogracilibacillus</taxon>
    </lineage>
</organism>
<gene>
    <name evidence="9" type="ORF">H9895_03975</name>
</gene>
<dbReference type="Proteomes" id="UP000823937">
    <property type="component" value="Unassembled WGS sequence"/>
</dbReference>
<evidence type="ECO:0000256" key="3">
    <source>
        <dbReference type="ARBA" id="ARBA00022475"/>
    </source>
</evidence>
<keyword evidence="5 7" id="KW-1133">Transmembrane helix</keyword>
<keyword evidence="4 7" id="KW-0812">Transmembrane</keyword>
<evidence type="ECO:0000259" key="8">
    <source>
        <dbReference type="Pfam" id="PF02308"/>
    </source>
</evidence>
<feature type="transmembrane region" description="Helical" evidence="7">
    <location>
        <begin position="6"/>
        <end position="22"/>
    </location>
</feature>
<feature type="transmembrane region" description="Helical" evidence="7">
    <location>
        <begin position="34"/>
        <end position="54"/>
    </location>
</feature>
<keyword evidence="6 7" id="KW-0472">Membrane</keyword>
<keyword evidence="3" id="KW-1003">Cell membrane</keyword>
<comment type="subcellular location">
    <subcellularLocation>
        <location evidence="1">Cell membrane</location>
        <topology evidence="1">Multi-pass membrane protein</topology>
    </subcellularLocation>
</comment>
<sequence>MSDWVIKLLIATVAGVVLGIEREAKHKPLGLKTCVVIAVTSCLLTIVSIETAFLNEQNPFIRSDPMRLSAQIVSGIGFLGAGVILRRNNDVISGLTTAAIVWTASGIGIAVGAGYFKEVAVSLILIVISIRFLPFIVTKLGPHTLREQEVKCTIFMDELTTDVQQTLLEIENVIGKLRNIKINNREKELRIDFISLIEAKEHSIITYYDALKEIEGIKGIEIHGR</sequence>
<dbReference type="AlphaFoldDB" id="A0A9D1PLM1"/>
<proteinExistence type="inferred from homology"/>
<evidence type="ECO:0000256" key="1">
    <source>
        <dbReference type="ARBA" id="ARBA00004651"/>
    </source>
</evidence>
<evidence type="ECO:0000256" key="4">
    <source>
        <dbReference type="ARBA" id="ARBA00022692"/>
    </source>
</evidence>